<comment type="caution">
    <text evidence="2">The sequence shown here is derived from an EMBL/GenBank/DDBJ whole genome shotgun (WGS) entry which is preliminary data.</text>
</comment>
<protein>
    <recommendedName>
        <fullName evidence="1">Peptidase C51 domain-containing protein</fullName>
    </recommendedName>
</protein>
<organism evidence="2 3">
    <name type="scientific">Agromyces ramosus</name>
    <dbReference type="NCBI Taxonomy" id="33879"/>
    <lineage>
        <taxon>Bacteria</taxon>
        <taxon>Bacillati</taxon>
        <taxon>Actinomycetota</taxon>
        <taxon>Actinomycetes</taxon>
        <taxon>Micrococcales</taxon>
        <taxon>Microbacteriaceae</taxon>
        <taxon>Agromyces</taxon>
    </lineage>
</organism>
<name>A0ABU0R8M8_9MICO</name>
<evidence type="ECO:0000313" key="3">
    <source>
        <dbReference type="Proteomes" id="UP001239083"/>
    </source>
</evidence>
<feature type="domain" description="Peptidase C51" evidence="1">
    <location>
        <begin position="29"/>
        <end position="106"/>
    </location>
</feature>
<evidence type="ECO:0000259" key="1">
    <source>
        <dbReference type="Pfam" id="PF05257"/>
    </source>
</evidence>
<dbReference type="InterPro" id="IPR007921">
    <property type="entry name" value="CHAP_dom"/>
</dbReference>
<dbReference type="EMBL" id="JAUSYY010000001">
    <property type="protein sequence ID" value="MDQ0894413.1"/>
    <property type="molecule type" value="Genomic_DNA"/>
</dbReference>
<evidence type="ECO:0000313" key="2">
    <source>
        <dbReference type="EMBL" id="MDQ0894413.1"/>
    </source>
</evidence>
<gene>
    <name evidence="2" type="ORF">QFZ26_001968</name>
</gene>
<keyword evidence="3" id="KW-1185">Reference proteome</keyword>
<sequence>MSQVVAEARAHLGERLAGSPWQDYFAGLSTNWCAMFASWLIRDQNGAKSASSTAVYDYYAARGRVGTTPRAGALIFYSYDGTRYDIYHIGIVESVNGGVAQTIEGNTPGTLPYTQTTVTSYSRPWSSLVLYAYPEYSDVVITEPPLIEGESDKMQVIKLQDGGGFRYGLVGRTFFQSGQLNDGGQGALWEQAYGPARVVSGAAWTEVQNMVALAIQVENARFAQIVAAALA</sequence>
<accession>A0ABU0R8M8</accession>
<reference evidence="2 3" key="1">
    <citation type="submission" date="2023-07" db="EMBL/GenBank/DDBJ databases">
        <title>Comparative genomics of wheat-associated soil bacteria to identify genetic determinants of phenazine resistance.</title>
        <authorList>
            <person name="Mouncey N."/>
        </authorList>
    </citation>
    <scope>NUCLEOTIDE SEQUENCE [LARGE SCALE GENOMIC DNA]</scope>
    <source>
        <strain evidence="2 3">V3I3</strain>
    </source>
</reference>
<dbReference type="InterPro" id="IPR038765">
    <property type="entry name" value="Papain-like_cys_pep_sf"/>
</dbReference>
<dbReference type="Pfam" id="PF05257">
    <property type="entry name" value="CHAP"/>
    <property type="match status" value="1"/>
</dbReference>
<dbReference type="Proteomes" id="UP001239083">
    <property type="component" value="Unassembled WGS sequence"/>
</dbReference>
<dbReference type="Gene3D" id="3.90.1720.10">
    <property type="entry name" value="endopeptidase domain like (from Nostoc punctiforme)"/>
    <property type="match status" value="1"/>
</dbReference>
<dbReference type="RefSeq" id="WP_307041641.1">
    <property type="nucleotide sequence ID" value="NZ_JAUSYY010000001.1"/>
</dbReference>
<dbReference type="SUPFAM" id="SSF54001">
    <property type="entry name" value="Cysteine proteinases"/>
    <property type="match status" value="1"/>
</dbReference>
<proteinExistence type="predicted"/>